<accession>A0A918XF09</accession>
<proteinExistence type="predicted"/>
<dbReference type="AlphaFoldDB" id="A0A918XF09"/>
<evidence type="ECO:0000313" key="3">
    <source>
        <dbReference type="Proteomes" id="UP000644693"/>
    </source>
</evidence>
<reference evidence="2" key="2">
    <citation type="submission" date="2020-09" db="EMBL/GenBank/DDBJ databases">
        <authorList>
            <person name="Sun Q."/>
            <person name="Kim S."/>
        </authorList>
    </citation>
    <scope>NUCLEOTIDE SEQUENCE</scope>
    <source>
        <strain evidence="2">KCTC 23430</strain>
    </source>
</reference>
<feature type="transmembrane region" description="Helical" evidence="1">
    <location>
        <begin position="12"/>
        <end position="32"/>
    </location>
</feature>
<keyword evidence="1" id="KW-0472">Membrane</keyword>
<keyword evidence="3" id="KW-1185">Reference proteome</keyword>
<protein>
    <submittedName>
        <fullName evidence="2">DUF4845 domain-containing protein</fullName>
    </submittedName>
</protein>
<dbReference type="RefSeq" id="WP_189475290.1">
    <property type="nucleotide sequence ID" value="NZ_BMYM01000001.1"/>
</dbReference>
<evidence type="ECO:0000256" key="1">
    <source>
        <dbReference type="SAM" id="Phobius"/>
    </source>
</evidence>
<organism evidence="2 3">
    <name type="scientific">Parahalioglobus pacificus</name>
    <dbReference type="NCBI Taxonomy" id="930806"/>
    <lineage>
        <taxon>Bacteria</taxon>
        <taxon>Pseudomonadati</taxon>
        <taxon>Pseudomonadota</taxon>
        <taxon>Gammaproteobacteria</taxon>
        <taxon>Cellvibrionales</taxon>
        <taxon>Halieaceae</taxon>
        <taxon>Parahalioglobus</taxon>
    </lineage>
</organism>
<dbReference type="EMBL" id="BMYM01000001">
    <property type="protein sequence ID" value="GHD28377.1"/>
    <property type="molecule type" value="Genomic_DNA"/>
</dbReference>
<comment type="caution">
    <text evidence="2">The sequence shown here is derived from an EMBL/GenBank/DDBJ whole genome shotgun (WGS) entry which is preliminary data.</text>
</comment>
<dbReference type="InterPro" id="IPR032314">
    <property type="entry name" value="DUF4845"/>
</dbReference>
<reference evidence="2" key="1">
    <citation type="journal article" date="2014" name="Int. J. Syst. Evol. Microbiol.">
        <title>Complete genome sequence of Corynebacterium casei LMG S-19264T (=DSM 44701T), isolated from a smear-ripened cheese.</title>
        <authorList>
            <consortium name="US DOE Joint Genome Institute (JGI-PGF)"/>
            <person name="Walter F."/>
            <person name="Albersmeier A."/>
            <person name="Kalinowski J."/>
            <person name="Ruckert C."/>
        </authorList>
    </citation>
    <scope>NUCLEOTIDE SEQUENCE</scope>
    <source>
        <strain evidence="2">KCTC 23430</strain>
    </source>
</reference>
<dbReference type="Pfam" id="PF16137">
    <property type="entry name" value="DUF4845"/>
    <property type="match status" value="1"/>
</dbReference>
<evidence type="ECO:0000313" key="2">
    <source>
        <dbReference type="EMBL" id="GHD28377.1"/>
    </source>
</evidence>
<gene>
    <name evidence="2" type="ORF">GCM10007053_07690</name>
</gene>
<dbReference type="Proteomes" id="UP000644693">
    <property type="component" value="Unassembled WGS sequence"/>
</dbReference>
<keyword evidence="1" id="KW-0812">Transmembrane</keyword>
<name>A0A918XF09_9GAMM</name>
<sequence length="130" mass="15017">MRAPLRRYQTGISFPGMIVIAIMVGFFVMCGIKMAPHYMEYLTVRDVVSRVAQEFNPEEQTIADIRRKLANLLNTNQVTGIKPREIEVFREDGKIYIDANYEARIHVAGRIDAMMRFDDLKMEAGVPRYD</sequence>
<keyword evidence="1" id="KW-1133">Transmembrane helix</keyword>